<sequence length="112" mass="12885">MEIVKMLVLSTVHISESTANRMFIEGSMDEEARYFQKVAGNGLSVILYTKGEHGWLVPINTDDIHEGEQFNNEDETPKDLATVIRFALEHDCSWVMFDKDAEFVESLPKFDW</sequence>
<feature type="domain" description="DUF5983" evidence="1">
    <location>
        <begin position="6"/>
        <end position="112"/>
    </location>
</feature>
<organism evidence="2 3">
    <name type="scientific">Paenibacillus provencensis</name>
    <dbReference type="NCBI Taxonomy" id="441151"/>
    <lineage>
        <taxon>Bacteria</taxon>
        <taxon>Bacillati</taxon>
        <taxon>Bacillota</taxon>
        <taxon>Bacilli</taxon>
        <taxon>Bacillales</taxon>
        <taxon>Paenibacillaceae</taxon>
        <taxon>Paenibacillus</taxon>
    </lineage>
</organism>
<keyword evidence="3" id="KW-1185">Reference proteome</keyword>
<protein>
    <recommendedName>
        <fullName evidence="1">DUF5983 domain-containing protein</fullName>
    </recommendedName>
</protein>
<dbReference type="Proteomes" id="UP001597169">
    <property type="component" value="Unassembled WGS sequence"/>
</dbReference>
<proteinExistence type="predicted"/>
<dbReference type="RefSeq" id="WP_090727665.1">
    <property type="nucleotide sequence ID" value="NZ_JBHTKX010000008.1"/>
</dbReference>
<dbReference type="InterPro" id="IPR046025">
    <property type="entry name" value="DUF5983"/>
</dbReference>
<gene>
    <name evidence="2" type="ORF">ACFQ3J_24300</name>
</gene>
<evidence type="ECO:0000259" key="1">
    <source>
        <dbReference type="Pfam" id="PF19419"/>
    </source>
</evidence>
<accession>A0ABW3PYU9</accession>
<evidence type="ECO:0000313" key="3">
    <source>
        <dbReference type="Proteomes" id="UP001597169"/>
    </source>
</evidence>
<dbReference type="EMBL" id="JBHTKX010000008">
    <property type="protein sequence ID" value="MFD1131245.1"/>
    <property type="molecule type" value="Genomic_DNA"/>
</dbReference>
<evidence type="ECO:0000313" key="2">
    <source>
        <dbReference type="EMBL" id="MFD1131245.1"/>
    </source>
</evidence>
<dbReference type="Pfam" id="PF19419">
    <property type="entry name" value="DUF5983"/>
    <property type="match status" value="1"/>
</dbReference>
<name>A0ABW3PYU9_9BACL</name>
<comment type="caution">
    <text evidence="2">The sequence shown here is derived from an EMBL/GenBank/DDBJ whole genome shotgun (WGS) entry which is preliminary data.</text>
</comment>
<reference evidence="3" key="1">
    <citation type="journal article" date="2019" name="Int. J. Syst. Evol. Microbiol.">
        <title>The Global Catalogue of Microorganisms (GCM) 10K type strain sequencing project: providing services to taxonomists for standard genome sequencing and annotation.</title>
        <authorList>
            <consortium name="The Broad Institute Genomics Platform"/>
            <consortium name="The Broad Institute Genome Sequencing Center for Infectious Disease"/>
            <person name="Wu L."/>
            <person name="Ma J."/>
        </authorList>
    </citation>
    <scope>NUCLEOTIDE SEQUENCE [LARGE SCALE GENOMIC DNA]</scope>
    <source>
        <strain evidence="3">CCUG 53519</strain>
    </source>
</reference>